<accession>B0TD87</accession>
<name>B0TD87_HELMI</name>
<feature type="domain" description="Transposase IS110-like N-terminal" evidence="1">
    <location>
        <begin position="9"/>
        <end position="127"/>
    </location>
</feature>
<evidence type="ECO:0000259" key="1">
    <source>
        <dbReference type="Pfam" id="PF01548"/>
    </source>
</evidence>
<dbReference type="InterPro" id="IPR002525">
    <property type="entry name" value="Transp_IS110-like_N"/>
</dbReference>
<evidence type="ECO:0000313" key="3">
    <source>
        <dbReference type="Proteomes" id="UP000008550"/>
    </source>
</evidence>
<dbReference type="GO" id="GO:0004803">
    <property type="term" value="F:transposase activity"/>
    <property type="evidence" value="ECO:0007669"/>
    <property type="project" value="InterPro"/>
</dbReference>
<proteinExistence type="predicted"/>
<dbReference type="PANTHER" id="PTHR33055">
    <property type="entry name" value="TRANSPOSASE FOR INSERTION SEQUENCE ELEMENT IS1111A"/>
    <property type="match status" value="1"/>
</dbReference>
<dbReference type="HOGENOM" id="CLU_036902_18_2_9"/>
<dbReference type="AlphaFoldDB" id="B0TD87"/>
<dbReference type="KEGG" id="hmo:HM1_1557"/>
<gene>
    <name evidence="2" type="ORF">HM1_1557</name>
</gene>
<organism evidence="2 3">
    <name type="scientific">Heliobacterium modesticaldum (strain ATCC 51547 / Ice1)</name>
    <dbReference type="NCBI Taxonomy" id="498761"/>
    <lineage>
        <taxon>Bacteria</taxon>
        <taxon>Bacillati</taxon>
        <taxon>Bacillota</taxon>
        <taxon>Clostridia</taxon>
        <taxon>Eubacteriales</taxon>
        <taxon>Heliobacteriaceae</taxon>
        <taxon>Heliomicrobium</taxon>
    </lineage>
</organism>
<reference evidence="2 3" key="1">
    <citation type="journal article" date="2008" name="J. Bacteriol.">
        <title>The genome of Heliobacterium modesticaldum, a phototrophic representative of the Firmicutes containing the simplest photosynthetic apparatus.</title>
        <authorList>
            <person name="Sattley W.M."/>
            <person name="Madigan M.T."/>
            <person name="Swingley W.D."/>
            <person name="Cheung P.C."/>
            <person name="Clocksin K.M."/>
            <person name="Conrad A.L."/>
            <person name="Dejesa L.C."/>
            <person name="Honchak B.M."/>
            <person name="Jung D.O."/>
            <person name="Karbach L.E."/>
            <person name="Kurdoglu A."/>
            <person name="Lahiri S."/>
            <person name="Mastrian S.D."/>
            <person name="Page L.E."/>
            <person name="Taylor H.L."/>
            <person name="Wang Z.T."/>
            <person name="Raymond J."/>
            <person name="Chen M."/>
            <person name="Blankenship R.E."/>
            <person name="Touchman J.W."/>
        </authorList>
    </citation>
    <scope>NUCLEOTIDE SEQUENCE [LARGE SCALE GENOMIC DNA]</scope>
    <source>
        <strain evidence="3">ATCC 51547 / Ice1</strain>
    </source>
</reference>
<dbReference type="GO" id="GO:0003677">
    <property type="term" value="F:DNA binding"/>
    <property type="evidence" value="ECO:0007669"/>
    <property type="project" value="InterPro"/>
</dbReference>
<protein>
    <recommendedName>
        <fullName evidence="1">Transposase IS110-like N-terminal domain-containing protein</fullName>
    </recommendedName>
</protein>
<sequence>MQVVYQRCCGLDVHKKKIVACVITPEGKELQTLGTMTEDFKSLVQWLQSKECPIVAMESTGVYWKPVYNLLELFGIEAWVVNAQHIKMVPGRKTDVKDAEWIASLMRHGLLKQLKHLDYLDEQIKRLDHAVARK</sequence>
<dbReference type="GO" id="GO:0006313">
    <property type="term" value="P:DNA transposition"/>
    <property type="evidence" value="ECO:0007669"/>
    <property type="project" value="InterPro"/>
</dbReference>
<dbReference type="InterPro" id="IPR047650">
    <property type="entry name" value="Transpos_IS110"/>
</dbReference>
<evidence type="ECO:0000313" key="2">
    <source>
        <dbReference type="EMBL" id="ABZ84128.1"/>
    </source>
</evidence>
<dbReference type="RefSeq" id="WP_012282642.1">
    <property type="nucleotide sequence ID" value="NC_010337.2"/>
</dbReference>
<dbReference type="eggNOG" id="COG3547">
    <property type="taxonomic scope" value="Bacteria"/>
</dbReference>
<keyword evidence="3" id="KW-1185">Reference proteome</keyword>
<dbReference type="Proteomes" id="UP000008550">
    <property type="component" value="Chromosome"/>
</dbReference>
<dbReference type="EMBL" id="CP000930">
    <property type="protein sequence ID" value="ABZ84128.1"/>
    <property type="molecule type" value="Genomic_DNA"/>
</dbReference>
<dbReference type="Pfam" id="PF01548">
    <property type="entry name" value="DEDD_Tnp_IS110"/>
    <property type="match status" value="1"/>
</dbReference>